<protein>
    <submittedName>
        <fullName evidence="2">DUF2779 domain-containing protein</fullName>
    </submittedName>
</protein>
<gene>
    <name evidence="2" type="ORF">HH800_25830</name>
</gene>
<evidence type="ECO:0000259" key="1">
    <source>
        <dbReference type="Pfam" id="PF11074"/>
    </source>
</evidence>
<reference evidence="2 3" key="1">
    <citation type="submission" date="2020-04" db="EMBL/GenBank/DDBJ databases">
        <title>The Whole Genome Analysis of High salt-tolerant Sphingobium yanoikuyae YC-XJ2 with Aryl organophosphorus flame retardants (aryl-OPFRs)-degrading capacity and characteristics of Related phosphotriesterase.</title>
        <authorList>
            <person name="Li X."/>
        </authorList>
    </citation>
    <scope>NUCLEOTIDE SEQUENCE [LARGE SCALE GENOMIC DNA]</scope>
    <source>
        <strain evidence="2 3">YC-XJ2</strain>
        <plasmid evidence="3">p-a-sy</plasmid>
    </source>
</reference>
<proteinExistence type="predicted"/>
<geneLocation type="plasmid" evidence="3">
    <name>p-a-sy</name>
</geneLocation>
<evidence type="ECO:0000313" key="3">
    <source>
        <dbReference type="Proteomes" id="UP000502611"/>
    </source>
</evidence>
<accession>A0A6M4GIR9</accession>
<dbReference type="RefSeq" id="WP_169863456.1">
    <property type="nucleotide sequence ID" value="NZ_CP053022.1"/>
</dbReference>
<dbReference type="Pfam" id="PF11074">
    <property type="entry name" value="DUF2779"/>
    <property type="match status" value="1"/>
</dbReference>
<dbReference type="EMBL" id="CP053022">
    <property type="protein sequence ID" value="QJR05687.1"/>
    <property type="molecule type" value="Genomic_DNA"/>
</dbReference>
<keyword evidence="2" id="KW-0614">Plasmid</keyword>
<dbReference type="InterPro" id="IPR021301">
    <property type="entry name" value="DUF2779"/>
</dbReference>
<sequence>MTGLSKSRIAAFEQCPRRLWLKVHSPEAGEIGAVQERIQQAGHDVGDLACAQYPGGIMVEAVPNLAAAVRQTRELIEADHGGPIFEATFAHEGVVVRADILLPDGTGGWQVIEVKSSSQVKDHYCGDLATQVWVMEQAGLKITSAAIQHLDGDFVLTRPGDYNGLFKRAELSDYIRDIVASRDELAIRARDMLTSDEPVCATGRHCKKPVSCEFIAWCASTEPAAPEWPVTILPRRGGEKWQKQGIDDLLHLDEAVLSRKHADIVSATRTGVPFHDAVGASRAMEAWTWPRAWLDFETIAFAVPRWLGTSPYQQIPFQFSLHVEAEDGTITHHEFLDLTGTDPREACARALLDMIPAEATVIAYHASFEKGVVRDLALAFPDLAHGLNGIAARTVDLLPITREHWYHRDQRGSWSIKQVLPTISALDYSVLEVKDGGEAQAAYLEAISLQTTDGRRSILDEVLRTYCEQDTWAMILVARALTSRGKCIPAAPQQ</sequence>
<evidence type="ECO:0000313" key="2">
    <source>
        <dbReference type="EMBL" id="QJR05687.1"/>
    </source>
</evidence>
<dbReference type="AlphaFoldDB" id="A0A6M4GIR9"/>
<feature type="domain" description="DUF2779" evidence="1">
    <location>
        <begin position="293"/>
        <end position="415"/>
    </location>
</feature>
<name>A0A6M4GIR9_SPHYA</name>
<organism evidence="2 3">
    <name type="scientific">Sphingobium yanoikuyae</name>
    <name type="common">Sphingomonas yanoikuyae</name>
    <dbReference type="NCBI Taxonomy" id="13690"/>
    <lineage>
        <taxon>Bacteria</taxon>
        <taxon>Pseudomonadati</taxon>
        <taxon>Pseudomonadota</taxon>
        <taxon>Alphaproteobacteria</taxon>
        <taxon>Sphingomonadales</taxon>
        <taxon>Sphingomonadaceae</taxon>
        <taxon>Sphingobium</taxon>
    </lineage>
</organism>
<dbReference type="Proteomes" id="UP000502611">
    <property type="component" value="Plasmid p-A-Sy"/>
</dbReference>